<accession>A0A139HHC9</accession>
<reference evidence="2 3" key="1">
    <citation type="submission" date="2015-07" db="EMBL/GenBank/DDBJ databases">
        <title>Comparative genomics of the Sigatoka disease complex on banana suggests a link between parallel evolutionary changes in Pseudocercospora fijiensis and Pseudocercospora eumusae and increased virulence on the banana host.</title>
        <authorList>
            <person name="Chang T.-C."/>
            <person name="Salvucci A."/>
            <person name="Crous P.W."/>
            <person name="Stergiopoulos I."/>
        </authorList>
    </citation>
    <scope>NUCLEOTIDE SEQUENCE [LARGE SCALE GENOMIC DNA]</scope>
    <source>
        <strain evidence="2 3">CBS 114824</strain>
    </source>
</reference>
<dbReference type="OrthoDB" id="3650407at2759"/>
<sequence length="318" mass="34513">MDETYSHDLVALAVKMYNSKIIFAVLAAAIAVVRSEDLEPNDVPPECRSICQPAIDLENSCDRQFDDDDNDNNNSDQQYRDCVCKAQNANQALSACQNCVVQYPNYFIDADDNDTDDNDIEEWLRDCGFSTATNQTGTAGVTPSPTRGPGATGIFSGSLTTATYTYTEIDDDDDDDQPETETRTTVFPVGAWTSGTFTGSYGSLTTSTATYTVPDDDDDDDDNDSDTITRTLVFPAGATPSVPGQNTVSPTTGSVSFTTGTTTDAQGNTEVRLRLQDLFLVPVWLSCWRAWLYRGIVCTSKRLSCGLGLDICSGRGRL</sequence>
<keyword evidence="3" id="KW-1185">Reference proteome</keyword>
<evidence type="ECO:0000313" key="3">
    <source>
        <dbReference type="Proteomes" id="UP000070133"/>
    </source>
</evidence>
<dbReference type="STRING" id="321146.A0A139HHC9"/>
<organism evidence="2 3">
    <name type="scientific">Pseudocercospora eumusae</name>
    <dbReference type="NCBI Taxonomy" id="321146"/>
    <lineage>
        <taxon>Eukaryota</taxon>
        <taxon>Fungi</taxon>
        <taxon>Dikarya</taxon>
        <taxon>Ascomycota</taxon>
        <taxon>Pezizomycotina</taxon>
        <taxon>Dothideomycetes</taxon>
        <taxon>Dothideomycetidae</taxon>
        <taxon>Mycosphaerellales</taxon>
        <taxon>Mycosphaerellaceae</taxon>
        <taxon>Pseudocercospora</taxon>
    </lineage>
</organism>
<gene>
    <name evidence="2" type="ORF">AC578_2170</name>
</gene>
<dbReference type="AlphaFoldDB" id="A0A139HHC9"/>
<protein>
    <submittedName>
        <fullName evidence="2">Uncharacterized protein</fullName>
    </submittedName>
</protein>
<comment type="caution">
    <text evidence="2">The sequence shown here is derived from an EMBL/GenBank/DDBJ whole genome shotgun (WGS) entry which is preliminary data.</text>
</comment>
<proteinExistence type="predicted"/>
<feature type="region of interest" description="Disordered" evidence="1">
    <location>
        <begin position="237"/>
        <end position="261"/>
    </location>
</feature>
<dbReference type="EMBL" id="LFZN01000049">
    <property type="protein sequence ID" value="KXT01895.1"/>
    <property type="molecule type" value="Genomic_DNA"/>
</dbReference>
<evidence type="ECO:0000313" key="2">
    <source>
        <dbReference type="EMBL" id="KXT01895.1"/>
    </source>
</evidence>
<name>A0A139HHC9_9PEZI</name>
<feature type="compositionally biased region" description="Low complexity" evidence="1">
    <location>
        <begin position="247"/>
        <end position="261"/>
    </location>
</feature>
<evidence type="ECO:0000256" key="1">
    <source>
        <dbReference type="SAM" id="MobiDB-lite"/>
    </source>
</evidence>
<dbReference type="Proteomes" id="UP000070133">
    <property type="component" value="Unassembled WGS sequence"/>
</dbReference>